<organism evidence="8 9">
    <name type="scientific">Acetoanaerobium noterae</name>
    <dbReference type="NCBI Taxonomy" id="745369"/>
    <lineage>
        <taxon>Bacteria</taxon>
        <taxon>Bacillati</taxon>
        <taxon>Bacillota</taxon>
        <taxon>Clostridia</taxon>
        <taxon>Peptostreptococcales</taxon>
        <taxon>Filifactoraceae</taxon>
        <taxon>Acetoanaerobium</taxon>
    </lineage>
</organism>
<evidence type="ECO:0000313" key="9">
    <source>
        <dbReference type="Proteomes" id="UP000243406"/>
    </source>
</evidence>
<evidence type="ECO:0000256" key="4">
    <source>
        <dbReference type="ARBA" id="ARBA00022692"/>
    </source>
</evidence>
<evidence type="ECO:0000256" key="6">
    <source>
        <dbReference type="ARBA" id="ARBA00023136"/>
    </source>
</evidence>
<name>A0A1T5DSK4_9FIRM</name>
<dbReference type="NCBIfam" id="NF045973">
    <property type="entry name" value="conju_CD1115"/>
    <property type="match status" value="1"/>
</dbReference>
<feature type="transmembrane region" description="Helical" evidence="7">
    <location>
        <begin position="54"/>
        <end position="72"/>
    </location>
</feature>
<sequence length="588" mass="67280">MTLKKRFLKRYPALIGMEILFISSFFFIFCLVGKDSPPKLTYINDFLNFYLFKEIMYFGQSIVLVAFFRYLIIPELDIESNQHGSTRWLTHKEFKKTVTEWDFKSEINKGGQMLGIEIKDEKPYKGYFDCGDVHNLIIAATRSGKTRKLLLETIMNVASAGESMVINDPKGENYLITYPYLKDKGYNIICIDFREPLKSNYWNPLYIINNLFKKNEKSLAVECAFDLASIICPIGLYDSDSAIFKEGAQSIVAGAIIILCTQAEKEEQINMSSLIEVIHCMSDETGSFYLDHVVRGLPSSHPAKKVLYTAFSSKGNLRPSMFTNAMAALRLFTDATIETMCSKQDHDMEAIGREKTALFIILPDEKTTRHPLATIYFTQLYQILSNYAIKNGSRLPKTVHMLYDEFGNSPVQPDFPQKITIGAGRGILYTLIVQSLEQLDIYGIHGSNTIKTNIGNWLYLSTNNPSTAEVINKKIGTETIITHDLKYKTALTIEGEEGKKLMERDMLKVEEIMRWDINKILVLRQGKNPIALDLLDFSKYHFSEECGMVGIEKEDQKILQYRNMNREIHKEINVPIWKPKLKKTTEIA</sequence>
<evidence type="ECO:0000256" key="2">
    <source>
        <dbReference type="ARBA" id="ARBA00008806"/>
    </source>
</evidence>
<keyword evidence="4 7" id="KW-0812">Transmembrane</keyword>
<keyword evidence="9" id="KW-1185">Reference proteome</keyword>
<dbReference type="InterPro" id="IPR051539">
    <property type="entry name" value="T4SS-coupling_protein"/>
</dbReference>
<dbReference type="OrthoDB" id="9766496at2"/>
<dbReference type="InterPro" id="IPR027417">
    <property type="entry name" value="P-loop_NTPase"/>
</dbReference>
<comment type="similarity">
    <text evidence="2">Belongs to the VirD4/TraG family.</text>
</comment>
<dbReference type="CDD" id="cd01127">
    <property type="entry name" value="TrwB_TraG_TraD_VirD4"/>
    <property type="match status" value="1"/>
</dbReference>
<keyword evidence="5 7" id="KW-1133">Transmembrane helix</keyword>
<dbReference type="AlphaFoldDB" id="A0A1T5DSK4"/>
<comment type="subcellular location">
    <subcellularLocation>
        <location evidence="1">Cell membrane</location>
        <topology evidence="1">Multi-pass membrane protein</topology>
    </subcellularLocation>
</comment>
<evidence type="ECO:0000256" key="1">
    <source>
        <dbReference type="ARBA" id="ARBA00004651"/>
    </source>
</evidence>
<dbReference type="InterPro" id="IPR003688">
    <property type="entry name" value="TraG/VirD4"/>
</dbReference>
<keyword evidence="3" id="KW-1003">Cell membrane</keyword>
<accession>A0A1T5DSK4</accession>
<evidence type="ECO:0000256" key="3">
    <source>
        <dbReference type="ARBA" id="ARBA00022475"/>
    </source>
</evidence>
<dbReference type="Pfam" id="PF02534">
    <property type="entry name" value="T4SS-DNA_transf"/>
    <property type="match status" value="1"/>
</dbReference>
<dbReference type="RefSeq" id="WP_079590823.1">
    <property type="nucleotide sequence ID" value="NZ_FUYN01000014.1"/>
</dbReference>
<reference evidence="9" key="1">
    <citation type="submission" date="2017-02" db="EMBL/GenBank/DDBJ databases">
        <authorList>
            <person name="Varghese N."/>
            <person name="Submissions S."/>
        </authorList>
    </citation>
    <scope>NUCLEOTIDE SEQUENCE [LARGE SCALE GENOMIC DNA]</scope>
    <source>
        <strain evidence="9">ATCC 35199</strain>
    </source>
</reference>
<dbReference type="Gene3D" id="3.40.50.300">
    <property type="entry name" value="P-loop containing nucleotide triphosphate hydrolases"/>
    <property type="match status" value="2"/>
</dbReference>
<keyword evidence="6 7" id="KW-0472">Membrane</keyword>
<dbReference type="EMBL" id="FUYN01000014">
    <property type="protein sequence ID" value="SKB74619.1"/>
    <property type="molecule type" value="Genomic_DNA"/>
</dbReference>
<gene>
    <name evidence="8" type="ORF">SAMN02745120_0126</name>
</gene>
<dbReference type="SUPFAM" id="SSF52540">
    <property type="entry name" value="P-loop containing nucleoside triphosphate hydrolases"/>
    <property type="match status" value="1"/>
</dbReference>
<evidence type="ECO:0000313" key="8">
    <source>
        <dbReference type="EMBL" id="SKB74619.1"/>
    </source>
</evidence>
<evidence type="ECO:0000256" key="5">
    <source>
        <dbReference type="ARBA" id="ARBA00022989"/>
    </source>
</evidence>
<dbReference type="GO" id="GO:0005886">
    <property type="term" value="C:plasma membrane"/>
    <property type="evidence" value="ECO:0007669"/>
    <property type="project" value="UniProtKB-SubCell"/>
</dbReference>
<dbReference type="PANTHER" id="PTHR37937:SF1">
    <property type="entry name" value="CONJUGATIVE TRANSFER: DNA TRANSPORT"/>
    <property type="match status" value="1"/>
</dbReference>
<dbReference type="Proteomes" id="UP000243406">
    <property type="component" value="Unassembled WGS sequence"/>
</dbReference>
<dbReference type="PANTHER" id="PTHR37937">
    <property type="entry name" value="CONJUGATIVE TRANSFER: DNA TRANSPORT"/>
    <property type="match status" value="1"/>
</dbReference>
<evidence type="ECO:0000256" key="7">
    <source>
        <dbReference type="SAM" id="Phobius"/>
    </source>
</evidence>
<protein>
    <submittedName>
        <fullName evidence="8">Type IV secretion system protein VirD4</fullName>
    </submittedName>
</protein>
<proteinExistence type="inferred from homology"/>
<feature type="transmembrane region" description="Helical" evidence="7">
    <location>
        <begin position="12"/>
        <end position="34"/>
    </location>
</feature>